<reference evidence="1 2" key="1">
    <citation type="journal article" date="2015" name="Sci. Rep.">
        <title>The power of single molecule real-time sequencing technology in the de novo assembly of a eukaryotic genome.</title>
        <authorList>
            <person name="Sakai H."/>
            <person name="Naito K."/>
            <person name="Ogiso-Tanaka E."/>
            <person name="Takahashi Y."/>
            <person name="Iseki K."/>
            <person name="Muto C."/>
            <person name="Satou K."/>
            <person name="Teruya K."/>
            <person name="Shiroma A."/>
            <person name="Shimoji M."/>
            <person name="Hirano T."/>
            <person name="Itoh T."/>
            <person name="Kaga A."/>
            <person name="Tomooka N."/>
        </authorList>
    </citation>
    <scope>NUCLEOTIDE SEQUENCE [LARGE SCALE GENOMIC DNA]</scope>
    <source>
        <strain evidence="2">cv. Shumari</strain>
    </source>
</reference>
<evidence type="ECO:0000313" key="2">
    <source>
        <dbReference type="Proteomes" id="UP000291084"/>
    </source>
</evidence>
<evidence type="ECO:0000313" key="1">
    <source>
        <dbReference type="EMBL" id="BAT84789.1"/>
    </source>
</evidence>
<sequence length="73" mass="8373">MVSEPWLEPILASSKWTFYSSIPPPIGPLSDHPISNITHEMSIPRREGGVLEVPHRLVYKWMQTSSYKPILWG</sequence>
<organism evidence="1 2">
    <name type="scientific">Vigna angularis var. angularis</name>
    <dbReference type="NCBI Taxonomy" id="157739"/>
    <lineage>
        <taxon>Eukaryota</taxon>
        <taxon>Viridiplantae</taxon>
        <taxon>Streptophyta</taxon>
        <taxon>Embryophyta</taxon>
        <taxon>Tracheophyta</taxon>
        <taxon>Spermatophyta</taxon>
        <taxon>Magnoliopsida</taxon>
        <taxon>eudicotyledons</taxon>
        <taxon>Gunneridae</taxon>
        <taxon>Pentapetalae</taxon>
        <taxon>rosids</taxon>
        <taxon>fabids</taxon>
        <taxon>Fabales</taxon>
        <taxon>Fabaceae</taxon>
        <taxon>Papilionoideae</taxon>
        <taxon>50 kb inversion clade</taxon>
        <taxon>NPAAA clade</taxon>
        <taxon>indigoferoid/millettioid clade</taxon>
        <taxon>Phaseoleae</taxon>
        <taxon>Vigna</taxon>
    </lineage>
</organism>
<keyword evidence="2" id="KW-1185">Reference proteome</keyword>
<name>A0A0S3RW03_PHAAN</name>
<proteinExistence type="predicted"/>
<dbReference type="Proteomes" id="UP000291084">
    <property type="component" value="Chromosome 4"/>
</dbReference>
<protein>
    <submittedName>
        <fullName evidence="1">Uncharacterized protein</fullName>
    </submittedName>
</protein>
<accession>A0A0S3RW03</accession>
<dbReference type="AlphaFoldDB" id="A0A0S3RW03"/>
<dbReference type="EMBL" id="AP015037">
    <property type="protein sequence ID" value="BAT84789.1"/>
    <property type="molecule type" value="Genomic_DNA"/>
</dbReference>
<gene>
    <name evidence="1" type="primary">Vigan.04G224300</name>
    <name evidence="1" type="ORF">VIGAN_04224300</name>
</gene>